<dbReference type="GeneID" id="9806578"/>
<dbReference type="AlphaFoldDB" id="A0A6A5HW69"/>
<feature type="compositionally biased region" description="Polar residues" evidence="1">
    <location>
        <begin position="299"/>
        <end position="310"/>
    </location>
</feature>
<feature type="compositionally biased region" description="Basic and acidic residues" evidence="1">
    <location>
        <begin position="603"/>
        <end position="639"/>
    </location>
</feature>
<protein>
    <submittedName>
        <fullName evidence="2">Uncharacterized protein</fullName>
    </submittedName>
</protein>
<dbReference type="Proteomes" id="UP000483820">
    <property type="component" value="Chromosome I"/>
</dbReference>
<dbReference type="KEGG" id="crq:GCK72_002848"/>
<name>A0A6A5HW69_CAERE</name>
<feature type="compositionally biased region" description="Acidic residues" evidence="1">
    <location>
        <begin position="665"/>
        <end position="677"/>
    </location>
</feature>
<evidence type="ECO:0000313" key="2">
    <source>
        <dbReference type="EMBL" id="KAF1771024.1"/>
    </source>
</evidence>
<sequence>MAPKKKRTRMNSSRIDAECLKQLNLLHVCGYCSKLVGHDEKSHIEHASSHENEIKQCRTCCIPLKPDEIPIHLKTIHPGKNNQIRFSMDKTIIELRIAAGKEFSNFWGICLPATDSTLGKFGATTARWWNNFKNGRSLGVFRLLKSKFHWKCPICETKPTMVFGDSITMRAYAISHLEQSHFHQIIENLPGFFEFEWFHLKEEADFDVRGLMDLAEQRVKQQNRSYRTFYTLNLTKMQNGQKFTEELKRRNGIEKDVRFCLHCCSILPLESIKDHFRTISHSSLKAVPESTSFIQVTHTSPENPFESESQPEIPELPEKEEESFEFPRELFLYSTVYKNLRWDEFKWRCCLCPHTHALTFITQIIMRMHALRHIEQHHKFLFTEEFLTFEWLSLQQEMRASFDIRHYIPLQYTIKGEDTFNGRDPNDYMLPQQYYFLPKEYATNTVICGFCYRSFNRIDFFLHIVIHGFIVDRSVSCELRPVTLDIKVRELMGQNNYSDAELDDEPLTILSVDGKRLKAKMDLMNKRKSNNMSRLSDITTPFKSEIDTDGEMSTPRSRKSAMDARRLLTETFKVLQANARNRRDTWNATSSSSSSDDDDNSEDERFEKKLEMESTTKLERYERSKSREPSAQSEKKKVDVSSMRPAEIREWIRREARRRGVDWKEDSDESTSSDDTDSGEKTSTMGKKWANMKLQDIKEKIRQAAKRRNVTLSSGSSSSDSDDS</sequence>
<organism evidence="2 3">
    <name type="scientific">Caenorhabditis remanei</name>
    <name type="common">Caenorhabditis vulgaris</name>
    <dbReference type="NCBI Taxonomy" id="31234"/>
    <lineage>
        <taxon>Eukaryota</taxon>
        <taxon>Metazoa</taxon>
        <taxon>Ecdysozoa</taxon>
        <taxon>Nematoda</taxon>
        <taxon>Chromadorea</taxon>
        <taxon>Rhabditida</taxon>
        <taxon>Rhabditina</taxon>
        <taxon>Rhabditomorpha</taxon>
        <taxon>Rhabditoidea</taxon>
        <taxon>Rhabditidae</taxon>
        <taxon>Peloderinae</taxon>
        <taxon>Caenorhabditis</taxon>
    </lineage>
</organism>
<feature type="compositionally biased region" description="Low complexity" evidence="1">
    <location>
        <begin position="713"/>
        <end position="724"/>
    </location>
</feature>
<evidence type="ECO:0000256" key="1">
    <source>
        <dbReference type="SAM" id="MobiDB-lite"/>
    </source>
</evidence>
<comment type="caution">
    <text evidence="2">The sequence shown here is derived from an EMBL/GenBank/DDBJ whole genome shotgun (WGS) entry which is preliminary data.</text>
</comment>
<feature type="region of interest" description="Disordered" evidence="1">
    <location>
        <begin position="583"/>
        <end position="724"/>
    </location>
</feature>
<feature type="compositionally biased region" description="Basic and acidic residues" evidence="1">
    <location>
        <begin position="646"/>
        <end position="664"/>
    </location>
</feature>
<feature type="region of interest" description="Disordered" evidence="1">
    <location>
        <begin position="299"/>
        <end position="321"/>
    </location>
</feature>
<feature type="region of interest" description="Disordered" evidence="1">
    <location>
        <begin position="542"/>
        <end position="562"/>
    </location>
</feature>
<reference evidence="2 3" key="1">
    <citation type="submission" date="2019-12" db="EMBL/GenBank/DDBJ databases">
        <title>Chromosome-level assembly of the Caenorhabditis remanei genome.</title>
        <authorList>
            <person name="Teterina A.A."/>
            <person name="Willis J.H."/>
            <person name="Phillips P.C."/>
        </authorList>
    </citation>
    <scope>NUCLEOTIDE SEQUENCE [LARGE SCALE GENOMIC DNA]</scope>
    <source>
        <strain evidence="2 3">PX506</strain>
        <tissue evidence="2">Whole organism</tissue>
    </source>
</reference>
<gene>
    <name evidence="2" type="ORF">GCK72_002848</name>
</gene>
<dbReference type="CTD" id="9806578"/>
<dbReference type="EMBL" id="WUAV01000001">
    <property type="protein sequence ID" value="KAF1771024.1"/>
    <property type="molecule type" value="Genomic_DNA"/>
</dbReference>
<evidence type="ECO:0000313" key="3">
    <source>
        <dbReference type="Proteomes" id="UP000483820"/>
    </source>
</evidence>
<proteinExistence type="predicted"/>
<dbReference type="RefSeq" id="XP_053592289.1">
    <property type="nucleotide sequence ID" value="XM_053723644.1"/>
</dbReference>
<accession>A0A6A5HW69</accession>